<dbReference type="GO" id="GO:0006412">
    <property type="term" value="P:translation"/>
    <property type="evidence" value="ECO:0007669"/>
    <property type="project" value="UniProtKB-UniRule"/>
</dbReference>
<comment type="function">
    <text evidence="8">One of two assembly initiator proteins, it binds directly to the 5'-end of the 23S rRNA, where it nucleates assembly of the 50S subunit.</text>
</comment>
<keyword evidence="5 8" id="KW-0687">Ribonucleoprotein</keyword>
<dbReference type="GO" id="GO:0019843">
    <property type="term" value="F:rRNA binding"/>
    <property type="evidence" value="ECO:0007669"/>
    <property type="project" value="UniProtKB-UniRule"/>
</dbReference>
<comment type="subunit">
    <text evidence="8">Part of the 50S ribosomal subunit.</text>
</comment>
<organism evidence="11 12">
    <name type="scientific">Micavibrio aeruginosavorus</name>
    <dbReference type="NCBI Taxonomy" id="349221"/>
    <lineage>
        <taxon>Bacteria</taxon>
        <taxon>Pseudomonadati</taxon>
        <taxon>Bdellovibrionota</taxon>
        <taxon>Bdellovibrionia</taxon>
        <taxon>Bdellovibrionales</taxon>
        <taxon>Pseudobdellovibrionaceae</taxon>
        <taxon>Micavibrio</taxon>
    </lineage>
</organism>
<comment type="function">
    <text evidence="7 8">One of the proteins that surrounds the polypeptide exit tunnel on the outside of the subunit.</text>
</comment>
<dbReference type="InterPro" id="IPR003256">
    <property type="entry name" value="Ribosomal_uL24"/>
</dbReference>
<dbReference type="CDD" id="cd06089">
    <property type="entry name" value="KOW_RPL26"/>
    <property type="match status" value="1"/>
</dbReference>
<evidence type="ECO:0000256" key="8">
    <source>
        <dbReference type="HAMAP-Rule" id="MF_01326"/>
    </source>
</evidence>
<evidence type="ECO:0000256" key="9">
    <source>
        <dbReference type="RuleBase" id="RU003477"/>
    </source>
</evidence>
<evidence type="ECO:0000313" key="12">
    <source>
        <dbReference type="Proteomes" id="UP000249417"/>
    </source>
</evidence>
<dbReference type="NCBIfam" id="TIGR01079">
    <property type="entry name" value="rplX_bact"/>
    <property type="match status" value="1"/>
</dbReference>
<evidence type="ECO:0000259" key="10">
    <source>
        <dbReference type="SMART" id="SM00739"/>
    </source>
</evidence>
<dbReference type="InterPro" id="IPR005825">
    <property type="entry name" value="Ribosomal_uL24_CS"/>
</dbReference>
<keyword evidence="3 8" id="KW-0694">RNA-binding</keyword>
<proteinExistence type="inferred from homology"/>
<dbReference type="GO" id="GO:0003735">
    <property type="term" value="F:structural constituent of ribosome"/>
    <property type="evidence" value="ECO:0007669"/>
    <property type="project" value="InterPro"/>
</dbReference>
<dbReference type="InterPro" id="IPR041988">
    <property type="entry name" value="Ribosomal_uL24_KOW"/>
</dbReference>
<sequence length="106" mass="11375">MTAPKMKIKKGDQVIVLTGKDKGKKGEVLKAIPTENRVIVSGVKVVKKHTKPTQFAAGGIEDKELSIHVSNVALVDPKKGTATRIGFKTLKDGKKVRVAKKSGETL</sequence>
<evidence type="ECO:0000256" key="4">
    <source>
        <dbReference type="ARBA" id="ARBA00022980"/>
    </source>
</evidence>
<reference evidence="11 12" key="1">
    <citation type="submission" date="2017-08" db="EMBL/GenBank/DDBJ databases">
        <title>Infants hospitalized years apart are colonized by the same room-sourced microbial strains.</title>
        <authorList>
            <person name="Brooks B."/>
            <person name="Olm M.R."/>
            <person name="Firek B.A."/>
            <person name="Baker R."/>
            <person name="Thomas B.C."/>
            <person name="Morowitz M.J."/>
            <person name="Banfield J.F."/>
        </authorList>
    </citation>
    <scope>NUCLEOTIDE SEQUENCE [LARGE SCALE GENOMIC DNA]</scope>
    <source>
        <strain evidence="11">S2_005_002_R2_29</strain>
    </source>
</reference>
<dbReference type="SMART" id="SM00739">
    <property type="entry name" value="KOW"/>
    <property type="match status" value="1"/>
</dbReference>
<dbReference type="InterPro" id="IPR057264">
    <property type="entry name" value="Ribosomal_uL24_C"/>
</dbReference>
<dbReference type="InterPro" id="IPR014722">
    <property type="entry name" value="Rib_uL2_dom2"/>
</dbReference>
<comment type="similarity">
    <text evidence="1 8 9">Belongs to the universal ribosomal protein uL24 family.</text>
</comment>
<evidence type="ECO:0000256" key="5">
    <source>
        <dbReference type="ARBA" id="ARBA00023274"/>
    </source>
</evidence>
<dbReference type="PROSITE" id="PS01108">
    <property type="entry name" value="RIBOSOMAL_L24"/>
    <property type="match status" value="1"/>
</dbReference>
<accession>A0A2W5PRR5</accession>
<dbReference type="SUPFAM" id="SSF50104">
    <property type="entry name" value="Translation proteins SH3-like domain"/>
    <property type="match status" value="1"/>
</dbReference>
<dbReference type="EMBL" id="QFQB01000059">
    <property type="protein sequence ID" value="PZQ45193.1"/>
    <property type="molecule type" value="Genomic_DNA"/>
</dbReference>
<gene>
    <name evidence="8" type="primary">rplX</name>
    <name evidence="11" type="ORF">DI551_08120</name>
</gene>
<dbReference type="Proteomes" id="UP000249417">
    <property type="component" value="Unassembled WGS sequence"/>
</dbReference>
<dbReference type="AlphaFoldDB" id="A0A2W5PRR5"/>
<dbReference type="GO" id="GO:1990904">
    <property type="term" value="C:ribonucleoprotein complex"/>
    <property type="evidence" value="ECO:0007669"/>
    <property type="project" value="UniProtKB-KW"/>
</dbReference>
<evidence type="ECO:0000256" key="7">
    <source>
        <dbReference type="ARBA" id="ARBA00058688"/>
    </source>
</evidence>
<feature type="domain" description="KOW" evidence="10">
    <location>
        <begin position="7"/>
        <end position="34"/>
    </location>
</feature>
<name>A0A2W5PRR5_9BACT</name>
<dbReference type="Pfam" id="PF17136">
    <property type="entry name" value="ribosomal_L24"/>
    <property type="match status" value="1"/>
</dbReference>
<dbReference type="FunFam" id="2.30.30.30:FF:000004">
    <property type="entry name" value="50S ribosomal protein L24"/>
    <property type="match status" value="1"/>
</dbReference>
<dbReference type="PANTHER" id="PTHR12903">
    <property type="entry name" value="MITOCHONDRIAL RIBOSOMAL PROTEIN L24"/>
    <property type="match status" value="1"/>
</dbReference>
<evidence type="ECO:0000256" key="2">
    <source>
        <dbReference type="ARBA" id="ARBA00022730"/>
    </source>
</evidence>
<dbReference type="Pfam" id="PF00467">
    <property type="entry name" value="KOW"/>
    <property type="match status" value="1"/>
</dbReference>
<keyword evidence="4 8" id="KW-0689">Ribosomal protein</keyword>
<evidence type="ECO:0000256" key="1">
    <source>
        <dbReference type="ARBA" id="ARBA00010618"/>
    </source>
</evidence>
<dbReference type="HAMAP" id="MF_01326_B">
    <property type="entry name" value="Ribosomal_uL24_B"/>
    <property type="match status" value="1"/>
</dbReference>
<protein>
    <recommendedName>
        <fullName evidence="6 8">Large ribosomal subunit protein uL24</fullName>
    </recommendedName>
</protein>
<keyword evidence="2 8" id="KW-0699">rRNA-binding</keyword>
<evidence type="ECO:0000313" key="11">
    <source>
        <dbReference type="EMBL" id="PZQ45193.1"/>
    </source>
</evidence>
<evidence type="ECO:0000256" key="3">
    <source>
        <dbReference type="ARBA" id="ARBA00022884"/>
    </source>
</evidence>
<comment type="caution">
    <text evidence="11">The sequence shown here is derived from an EMBL/GenBank/DDBJ whole genome shotgun (WGS) entry which is preliminary data.</text>
</comment>
<dbReference type="InterPro" id="IPR008991">
    <property type="entry name" value="Translation_prot_SH3-like_sf"/>
</dbReference>
<evidence type="ECO:0000256" key="6">
    <source>
        <dbReference type="ARBA" id="ARBA00035206"/>
    </source>
</evidence>
<dbReference type="GO" id="GO:0005840">
    <property type="term" value="C:ribosome"/>
    <property type="evidence" value="ECO:0007669"/>
    <property type="project" value="UniProtKB-KW"/>
</dbReference>
<dbReference type="Gene3D" id="2.30.30.30">
    <property type="match status" value="1"/>
</dbReference>
<dbReference type="InterPro" id="IPR005824">
    <property type="entry name" value="KOW"/>
</dbReference>